<keyword evidence="2" id="KW-0677">Repeat</keyword>
<keyword evidence="1" id="KW-0433">Leucine-rich repeat</keyword>
<reference evidence="4" key="1">
    <citation type="submission" date="2021-01" db="EMBL/GenBank/DDBJ databases">
        <authorList>
            <person name="Zahm M."/>
            <person name="Roques C."/>
            <person name="Cabau C."/>
            <person name="Klopp C."/>
            <person name="Donnadieu C."/>
            <person name="Jouanno E."/>
            <person name="Lampietro C."/>
            <person name="Louis A."/>
            <person name="Herpin A."/>
            <person name="Echchiki A."/>
            <person name="Berthelot C."/>
            <person name="Parey E."/>
            <person name="Roest-Crollius H."/>
            <person name="Braasch I."/>
            <person name="Postlethwait J."/>
            <person name="Bobe J."/>
            <person name="Montfort J."/>
            <person name="Bouchez O."/>
            <person name="Begum T."/>
            <person name="Mejri S."/>
            <person name="Adams A."/>
            <person name="Chen W.-J."/>
            <person name="Guiguen Y."/>
        </authorList>
    </citation>
    <scope>NUCLEOTIDE SEQUENCE</scope>
    <source>
        <strain evidence="4">YG-15Mar2019-1</strain>
        <tissue evidence="4">Brain</tissue>
    </source>
</reference>
<dbReference type="SUPFAM" id="SSF52058">
    <property type="entry name" value="L domain-like"/>
    <property type="match status" value="1"/>
</dbReference>
<feature type="compositionally biased region" description="Basic and acidic residues" evidence="3">
    <location>
        <begin position="9"/>
        <end position="20"/>
    </location>
</feature>
<dbReference type="Proteomes" id="UP001046870">
    <property type="component" value="Chromosome 16"/>
</dbReference>
<dbReference type="InterPro" id="IPR001611">
    <property type="entry name" value="Leu-rich_rpt"/>
</dbReference>
<dbReference type="InterPro" id="IPR050216">
    <property type="entry name" value="LRR_domain-containing"/>
</dbReference>
<feature type="region of interest" description="Disordered" evidence="3">
    <location>
        <begin position="226"/>
        <end position="251"/>
    </location>
</feature>
<feature type="region of interest" description="Disordered" evidence="3">
    <location>
        <begin position="1"/>
        <end position="22"/>
    </location>
</feature>
<feature type="region of interest" description="Disordered" evidence="3">
    <location>
        <begin position="345"/>
        <end position="367"/>
    </location>
</feature>
<sequence>MASLEEDIGDQRLNFERGDTSGKVMPPPFLHPDSASETHIPVEATSDSLCLSRRKLKHIPESILKISKIKNLYLEGNEISILPDALFSSLSNLVWLDLRNNQITMLPPEIGQHRFLKTLLLEGNPISELPLELGNLISLKALSLRRCPIMFPPQEVLHKGVQCILQFLRKAMAERPVSGRNNLTEVPPIEKLQLSSLACSEEVHDSEELQRFEELKLRMMQTESVDFGHGVPTPSLPPKSGPVRREGGLRGHTLPVIPRKVRSVKCKFPELPPCNMRYWKSLEERKLAAMKELKEKQAIIEQRRKDEEVLQEWRSEARVRQERRVQNHARRNREEVLRSAPYAIDPQSNMKDSTDSTTNSALQQEPRQMSLKSLKEMEEMRACREKDLEQQIRTHIQMMQDRNRRPKGSALEDIKATQQEVDDPIWA</sequence>
<accession>A0A9D3PPP3</accession>
<gene>
    <name evidence="4" type="ORF">MATL_G00188020</name>
</gene>
<organism evidence="4 5">
    <name type="scientific">Megalops atlanticus</name>
    <name type="common">Tarpon</name>
    <name type="synonym">Clupea gigantea</name>
    <dbReference type="NCBI Taxonomy" id="7932"/>
    <lineage>
        <taxon>Eukaryota</taxon>
        <taxon>Metazoa</taxon>
        <taxon>Chordata</taxon>
        <taxon>Craniata</taxon>
        <taxon>Vertebrata</taxon>
        <taxon>Euteleostomi</taxon>
        <taxon>Actinopterygii</taxon>
        <taxon>Neopterygii</taxon>
        <taxon>Teleostei</taxon>
        <taxon>Elopiformes</taxon>
        <taxon>Megalopidae</taxon>
        <taxon>Megalops</taxon>
    </lineage>
</organism>
<proteinExistence type="predicted"/>
<evidence type="ECO:0000256" key="1">
    <source>
        <dbReference type="ARBA" id="ARBA00022614"/>
    </source>
</evidence>
<dbReference type="SMART" id="SM00369">
    <property type="entry name" value="LRR_TYP"/>
    <property type="match status" value="3"/>
</dbReference>
<keyword evidence="5" id="KW-1185">Reference proteome</keyword>
<evidence type="ECO:0000256" key="3">
    <source>
        <dbReference type="SAM" id="MobiDB-lite"/>
    </source>
</evidence>
<dbReference type="Gene3D" id="3.80.10.10">
    <property type="entry name" value="Ribonuclease Inhibitor"/>
    <property type="match status" value="1"/>
</dbReference>
<dbReference type="PROSITE" id="PS51450">
    <property type="entry name" value="LRR"/>
    <property type="match status" value="1"/>
</dbReference>
<dbReference type="PANTHER" id="PTHR48051:SF35">
    <property type="entry name" value="LEUCINE-RICH REPEAT-CONTAINING PROTEIN 27"/>
    <property type="match status" value="1"/>
</dbReference>
<feature type="compositionally biased region" description="Polar residues" evidence="3">
    <location>
        <begin position="346"/>
        <end position="367"/>
    </location>
</feature>
<dbReference type="Pfam" id="PF13855">
    <property type="entry name" value="LRR_8"/>
    <property type="match status" value="1"/>
</dbReference>
<dbReference type="EMBL" id="JAFDVH010000016">
    <property type="protein sequence ID" value="KAG7462745.1"/>
    <property type="molecule type" value="Genomic_DNA"/>
</dbReference>
<dbReference type="PANTHER" id="PTHR48051">
    <property type="match status" value="1"/>
</dbReference>
<dbReference type="GO" id="GO:0005737">
    <property type="term" value="C:cytoplasm"/>
    <property type="evidence" value="ECO:0007669"/>
    <property type="project" value="TreeGrafter"/>
</dbReference>
<feature type="region of interest" description="Disordered" evidence="3">
    <location>
        <begin position="398"/>
        <end position="427"/>
    </location>
</feature>
<evidence type="ECO:0000313" key="5">
    <source>
        <dbReference type="Proteomes" id="UP001046870"/>
    </source>
</evidence>
<dbReference type="OrthoDB" id="2021138at2759"/>
<comment type="caution">
    <text evidence="4">The sequence shown here is derived from an EMBL/GenBank/DDBJ whole genome shotgun (WGS) entry which is preliminary data.</text>
</comment>
<evidence type="ECO:0000313" key="4">
    <source>
        <dbReference type="EMBL" id="KAG7462745.1"/>
    </source>
</evidence>
<evidence type="ECO:0000256" key="2">
    <source>
        <dbReference type="ARBA" id="ARBA00022737"/>
    </source>
</evidence>
<protein>
    <recommendedName>
        <fullName evidence="6">Leucine-rich repeat-containing protein 27</fullName>
    </recommendedName>
</protein>
<dbReference type="AlphaFoldDB" id="A0A9D3PPP3"/>
<name>A0A9D3PPP3_MEGAT</name>
<dbReference type="InterPro" id="IPR003591">
    <property type="entry name" value="Leu-rich_rpt_typical-subtyp"/>
</dbReference>
<evidence type="ECO:0008006" key="6">
    <source>
        <dbReference type="Google" id="ProtNLM"/>
    </source>
</evidence>
<dbReference type="InterPro" id="IPR032675">
    <property type="entry name" value="LRR_dom_sf"/>
</dbReference>